<comment type="caution">
    <text evidence="2">The sequence shown here is derived from an EMBL/GenBank/DDBJ whole genome shotgun (WGS) entry which is preliminary data.</text>
</comment>
<dbReference type="AlphaFoldDB" id="A0A418WAY5"/>
<evidence type="ECO:0000313" key="2">
    <source>
        <dbReference type="EMBL" id="RJF87213.1"/>
    </source>
</evidence>
<reference evidence="2 3" key="1">
    <citation type="submission" date="2018-09" db="EMBL/GenBank/DDBJ databases">
        <authorList>
            <person name="Zhu H."/>
        </authorList>
    </citation>
    <scope>NUCLEOTIDE SEQUENCE [LARGE SCALE GENOMIC DNA]</scope>
    <source>
        <strain evidence="2 3">K1W22B-8</strain>
    </source>
</reference>
<sequence length="265" mass="28406">MIPRDAHGMRWVFILLFLLASPASARTVGDSFTPPPGFTRVAVAPDSFGAFLRSLPLAPDGTPVVTDRGITVRPAQSIAAVAQMDLIGANLQQCADAIIRLRATWARDHGNMAALDFPFTSGDRLPYSAYLAGKRPVPKGAGVTWKSVAPRGGDEAAFRAWLAIVMTYAGTISLERLSRPVEGGLQGGDVVIEAGSPGHAMLVVDLAQDGQGRYAALLGQSYMPAQSFHIVRNPGGDSAWYRLEPGAPLETPDWRFTALRPRRFP</sequence>
<feature type="signal peptide" evidence="1">
    <location>
        <begin position="1"/>
        <end position="25"/>
    </location>
</feature>
<dbReference type="OrthoDB" id="5511471at2"/>
<dbReference type="EMBL" id="QYUK01000011">
    <property type="protein sequence ID" value="RJF87213.1"/>
    <property type="molecule type" value="Genomic_DNA"/>
</dbReference>
<keyword evidence="3" id="KW-1185">Reference proteome</keyword>
<evidence type="ECO:0000256" key="1">
    <source>
        <dbReference type="SAM" id="SignalP"/>
    </source>
</evidence>
<gene>
    <name evidence="2" type="ORF">D3874_09380</name>
</gene>
<dbReference type="Pfam" id="PF16138">
    <property type="entry name" value="DUF4846"/>
    <property type="match status" value="1"/>
</dbReference>
<proteinExistence type="predicted"/>
<dbReference type="InterPro" id="IPR032315">
    <property type="entry name" value="DUF4846"/>
</dbReference>
<evidence type="ECO:0008006" key="4">
    <source>
        <dbReference type="Google" id="ProtNLM"/>
    </source>
</evidence>
<organism evidence="2 3">
    <name type="scientific">Oleomonas cavernae</name>
    <dbReference type="NCBI Taxonomy" id="2320859"/>
    <lineage>
        <taxon>Bacteria</taxon>
        <taxon>Pseudomonadati</taxon>
        <taxon>Pseudomonadota</taxon>
        <taxon>Alphaproteobacteria</taxon>
        <taxon>Acetobacterales</taxon>
        <taxon>Acetobacteraceae</taxon>
        <taxon>Oleomonas</taxon>
    </lineage>
</organism>
<dbReference type="Proteomes" id="UP000284605">
    <property type="component" value="Unassembled WGS sequence"/>
</dbReference>
<keyword evidence="1" id="KW-0732">Signal</keyword>
<name>A0A418WAY5_9PROT</name>
<feature type="chain" id="PRO_5019079357" description="DUF4846 domain-containing protein" evidence="1">
    <location>
        <begin position="26"/>
        <end position="265"/>
    </location>
</feature>
<evidence type="ECO:0000313" key="3">
    <source>
        <dbReference type="Proteomes" id="UP000284605"/>
    </source>
</evidence>
<accession>A0A418WAY5</accession>
<protein>
    <recommendedName>
        <fullName evidence="4">DUF4846 domain-containing protein</fullName>
    </recommendedName>
</protein>
<dbReference type="RefSeq" id="WP_119777855.1">
    <property type="nucleotide sequence ID" value="NZ_QYUK01000011.1"/>
</dbReference>